<dbReference type="SUPFAM" id="SSF52540">
    <property type="entry name" value="P-loop containing nucleoside triphosphate hydrolases"/>
    <property type="match status" value="1"/>
</dbReference>
<evidence type="ECO:0000313" key="2">
    <source>
        <dbReference type="EMBL" id="RDV80901.1"/>
    </source>
</evidence>
<dbReference type="AlphaFoldDB" id="A0A3D8P283"/>
<dbReference type="InterPro" id="IPR011006">
    <property type="entry name" value="CheY-like_superfamily"/>
</dbReference>
<dbReference type="InterPro" id="IPR027417">
    <property type="entry name" value="P-loop_NTPase"/>
</dbReference>
<dbReference type="InterPro" id="IPR002586">
    <property type="entry name" value="CobQ/CobB/MinD/ParA_Nub-bd_dom"/>
</dbReference>
<dbReference type="CDD" id="cd00156">
    <property type="entry name" value="REC"/>
    <property type="match status" value="1"/>
</dbReference>
<dbReference type="Gene3D" id="3.40.50.2300">
    <property type="match status" value="1"/>
</dbReference>
<dbReference type="GO" id="GO:0005829">
    <property type="term" value="C:cytosol"/>
    <property type="evidence" value="ECO:0007669"/>
    <property type="project" value="TreeGrafter"/>
</dbReference>
<name>A0A3D8P283_9THEO</name>
<dbReference type="GO" id="GO:0051782">
    <property type="term" value="P:negative regulation of cell division"/>
    <property type="evidence" value="ECO:0007669"/>
    <property type="project" value="TreeGrafter"/>
</dbReference>
<dbReference type="GO" id="GO:0009898">
    <property type="term" value="C:cytoplasmic side of plasma membrane"/>
    <property type="evidence" value="ECO:0007669"/>
    <property type="project" value="TreeGrafter"/>
</dbReference>
<dbReference type="PANTHER" id="PTHR43384">
    <property type="entry name" value="SEPTUM SITE-DETERMINING PROTEIN MIND HOMOLOG, CHLOROPLASTIC-RELATED"/>
    <property type="match status" value="1"/>
</dbReference>
<dbReference type="SUPFAM" id="SSF52172">
    <property type="entry name" value="CheY-like"/>
    <property type="match status" value="1"/>
</dbReference>
<protein>
    <recommendedName>
        <fullName evidence="1">CobQ/CobB/MinD/ParA nucleotide binding domain-containing protein</fullName>
    </recommendedName>
</protein>
<dbReference type="GO" id="GO:0016887">
    <property type="term" value="F:ATP hydrolysis activity"/>
    <property type="evidence" value="ECO:0007669"/>
    <property type="project" value="TreeGrafter"/>
</dbReference>
<dbReference type="OrthoDB" id="1784519at2"/>
<dbReference type="Gene3D" id="3.40.50.300">
    <property type="entry name" value="P-loop containing nucleotide triphosphate hydrolases"/>
    <property type="match status" value="1"/>
</dbReference>
<dbReference type="Pfam" id="PF01656">
    <property type="entry name" value="CbiA"/>
    <property type="match status" value="1"/>
</dbReference>
<evidence type="ECO:0000313" key="3">
    <source>
        <dbReference type="Proteomes" id="UP000256329"/>
    </source>
</evidence>
<dbReference type="InterPro" id="IPR050625">
    <property type="entry name" value="ParA/MinD_ATPase"/>
</dbReference>
<dbReference type="Proteomes" id="UP000256329">
    <property type="component" value="Unassembled WGS sequence"/>
</dbReference>
<gene>
    <name evidence="2" type="ORF">DXX99_10330</name>
</gene>
<feature type="domain" description="CobQ/CobB/MinD/ParA nucleotide binding" evidence="1">
    <location>
        <begin position="153"/>
        <end position="331"/>
    </location>
</feature>
<organism evidence="2 3">
    <name type="scientific">Ammonifex thiophilus</name>
    <dbReference type="NCBI Taxonomy" id="444093"/>
    <lineage>
        <taxon>Bacteria</taxon>
        <taxon>Bacillati</taxon>
        <taxon>Bacillota</taxon>
        <taxon>Clostridia</taxon>
        <taxon>Thermoanaerobacterales</taxon>
        <taxon>Thermoanaerobacteraceae</taxon>
        <taxon>Ammonifex</taxon>
    </lineage>
</organism>
<comment type="caution">
    <text evidence="2">The sequence shown here is derived from an EMBL/GenBank/DDBJ whole genome shotgun (WGS) entry which is preliminary data.</text>
</comment>
<reference evidence="2 3" key="1">
    <citation type="submission" date="2018-08" db="EMBL/GenBank/DDBJ databases">
        <title>Form III RuBisCO-mediated autotrophy in Thermodesulfobium bacteria.</title>
        <authorList>
            <person name="Toshchakov S.V."/>
            <person name="Kublanov I.V."/>
            <person name="Frolov E."/>
            <person name="Bonch-Osmolovskaya E.A."/>
            <person name="Tourova T.P."/>
            <person name="Chernych N.A."/>
            <person name="Lebedinsky A.V."/>
        </authorList>
    </citation>
    <scope>NUCLEOTIDE SEQUENCE [LARGE SCALE GENOMIC DNA]</scope>
    <source>
        <strain evidence="2 3">SR</strain>
    </source>
</reference>
<dbReference type="PANTHER" id="PTHR43384:SF13">
    <property type="entry name" value="SLR0110 PROTEIN"/>
    <property type="match status" value="1"/>
</dbReference>
<sequence length="412" mass="45144">MEVLCLLAVEEEVAQVVRANLERAFPSWRFETATSAGELKGWAGRNVDVLVLSRFLPGEDPVRLLKKLREFFPVSHVVLLAGAESDAQRAYVRAAKELGFTGIVTGRLPGDRPYTIFEALREVEKELEEERTMEELTPVEIPPVKKERGMLVLVAANKGGVGKTTVAVSLAVALARGGVPVALVDYDFASPDATAFFGLKGTPGVELLAGKPVTGELLRRVLVRARPGVDVLPGPADGAVPPFRAGQVTEITRELLKMYPVVVGDTPAAYVVKPWLKELFGIAEYVLAVVDQSRFSEHNVKSYAAKLLEAGVKPERMGIVLNRFSPRLASPKKVENWFKEALKGRAKAFPMVVAVVPSDWEAHVRCGHKGKVVGLEDPSAPWHRLAERIAAAARHEYRPVKRSFFARLFSKS</sequence>
<evidence type="ECO:0000259" key="1">
    <source>
        <dbReference type="Pfam" id="PF01656"/>
    </source>
</evidence>
<keyword evidence="3" id="KW-1185">Reference proteome</keyword>
<dbReference type="GO" id="GO:0005524">
    <property type="term" value="F:ATP binding"/>
    <property type="evidence" value="ECO:0007669"/>
    <property type="project" value="TreeGrafter"/>
</dbReference>
<dbReference type="EMBL" id="QSLN01000028">
    <property type="protein sequence ID" value="RDV80901.1"/>
    <property type="molecule type" value="Genomic_DNA"/>
</dbReference>
<proteinExistence type="predicted"/>
<accession>A0A3D8P283</accession>